<comment type="caution">
    <text evidence="6">The sequence shown here is derived from an EMBL/GenBank/DDBJ whole genome shotgun (WGS) entry which is preliminary data.</text>
</comment>
<evidence type="ECO:0000259" key="5">
    <source>
        <dbReference type="Pfam" id="PF12867"/>
    </source>
</evidence>
<dbReference type="InterPro" id="IPR034660">
    <property type="entry name" value="DinB/YfiT-like"/>
</dbReference>
<proteinExistence type="predicted"/>
<evidence type="ECO:0000256" key="1">
    <source>
        <dbReference type="ARBA" id="ARBA00023002"/>
    </source>
</evidence>
<gene>
    <name evidence="6" type="ORF">H6G83_17525</name>
</gene>
<organism evidence="6 7">
    <name type="scientific">Anabaena azotica FACHB-119</name>
    <dbReference type="NCBI Taxonomy" id="947527"/>
    <lineage>
        <taxon>Bacteria</taxon>
        <taxon>Bacillati</taxon>
        <taxon>Cyanobacteriota</taxon>
        <taxon>Cyanophyceae</taxon>
        <taxon>Nostocales</taxon>
        <taxon>Nostocaceae</taxon>
        <taxon>Anabaena</taxon>
        <taxon>Anabaena azotica</taxon>
    </lineage>
</organism>
<dbReference type="Gene3D" id="1.20.120.450">
    <property type="entry name" value="dinb family like domain"/>
    <property type="match status" value="1"/>
</dbReference>
<evidence type="ECO:0000256" key="2">
    <source>
        <dbReference type="ARBA" id="ARBA00023004"/>
    </source>
</evidence>
<dbReference type="Proteomes" id="UP000661112">
    <property type="component" value="Unassembled WGS sequence"/>
</dbReference>
<evidence type="ECO:0000313" key="7">
    <source>
        <dbReference type="Proteomes" id="UP000661112"/>
    </source>
</evidence>
<dbReference type="EMBL" id="JACJSG010000023">
    <property type="protein sequence ID" value="MBD2502390.1"/>
    <property type="molecule type" value="Genomic_DNA"/>
</dbReference>
<evidence type="ECO:0000313" key="6">
    <source>
        <dbReference type="EMBL" id="MBD2502390.1"/>
    </source>
</evidence>
<dbReference type="InterPro" id="IPR042095">
    <property type="entry name" value="SUMF_sf"/>
</dbReference>
<reference evidence="6 7" key="1">
    <citation type="journal article" date="2020" name="ISME J.">
        <title>Comparative genomics reveals insights into cyanobacterial evolution and habitat adaptation.</title>
        <authorList>
            <person name="Chen M.Y."/>
            <person name="Teng W.K."/>
            <person name="Zhao L."/>
            <person name="Hu C.X."/>
            <person name="Zhou Y.K."/>
            <person name="Han B.P."/>
            <person name="Song L.R."/>
            <person name="Shu W.S."/>
        </authorList>
    </citation>
    <scope>NUCLEOTIDE SEQUENCE [LARGE SCALE GENOMIC DNA]</scope>
    <source>
        <strain evidence="6 7">FACHB-119</strain>
    </source>
</reference>
<comment type="pathway">
    <text evidence="3">Amino-acid biosynthesis; ergothioneine biosynthesis.</text>
</comment>
<dbReference type="RefSeq" id="WP_190474609.1">
    <property type="nucleotide sequence ID" value="NZ_JACJSG010000023.1"/>
</dbReference>
<protein>
    <submittedName>
        <fullName evidence="6">Ergothioneine biosynthesis protein EgtB</fullName>
    </submittedName>
</protein>
<dbReference type="PANTHER" id="PTHR23150">
    <property type="entry name" value="SULFATASE MODIFYING FACTOR 1, 2"/>
    <property type="match status" value="1"/>
</dbReference>
<feature type="domain" description="DinB-like" evidence="5">
    <location>
        <begin position="17"/>
        <end position="141"/>
    </location>
</feature>
<feature type="domain" description="Sulfatase-modifying factor enzyme-like" evidence="4">
    <location>
        <begin position="188"/>
        <end position="430"/>
    </location>
</feature>
<sequence length="431" mass="50117">MISKLKASSLKDYIAFALEECRDKTLSLFVDVDAATFCSQAHHDFSPVGWHLGHIAYIESFWVLENMAGLPCLFPQYHQLFAADGLPKSQRVQLPQIEEVIYYLKTVRTKVLEYLEVADIQEQERLWRFLIQHESQHCEIIRMVLKLVNSQQSIVNGQQSIVHSQQSIVHSQQSIVNGQQSIVNSHVGEMVEIPAGEFELGNDSMDALDNERPAHRIYLDSYWIDRYPVTCGEYQVFMEAGGYENPQWWSVAGWEWLQTEGVIQPLYWNSDRLQQNHPVYGVSWYEAEAYSRFVGKRLPTEAEWEKAASWDTKANHHRTYPWGEDIPTPQHCNYDGLTTTPVNAYPKGQSAYGLYDTLGNVWEWTATWFDGYKGFASYPYKGYSQVYFDQKHRLLKGGSWATRPWVLRASFRNWYYPQVRQIFAGFRCVKD</sequence>
<dbReference type="PANTHER" id="PTHR23150:SF36">
    <property type="entry name" value="HERCYNINE OXYGENASE"/>
    <property type="match status" value="1"/>
</dbReference>
<dbReference type="Pfam" id="PF12867">
    <property type="entry name" value="DinB_2"/>
    <property type="match status" value="1"/>
</dbReference>
<dbReference type="Pfam" id="PF03781">
    <property type="entry name" value="FGE-sulfatase"/>
    <property type="match status" value="1"/>
</dbReference>
<keyword evidence="1" id="KW-0560">Oxidoreductase</keyword>
<accession>A0ABR8D5C2</accession>
<keyword evidence="7" id="KW-1185">Reference proteome</keyword>
<dbReference type="InterPro" id="IPR016187">
    <property type="entry name" value="CTDL_fold"/>
</dbReference>
<dbReference type="Gene3D" id="3.90.1580.10">
    <property type="entry name" value="paralog of FGE (formylglycine-generating enzyme)"/>
    <property type="match status" value="1"/>
</dbReference>
<keyword evidence="2" id="KW-0408">Iron</keyword>
<dbReference type="InterPro" id="IPR051043">
    <property type="entry name" value="Sulfatase_Mod_Factor_Kinase"/>
</dbReference>
<dbReference type="InterPro" id="IPR017806">
    <property type="entry name" value="EgtB"/>
</dbReference>
<dbReference type="SUPFAM" id="SSF56436">
    <property type="entry name" value="C-type lectin-like"/>
    <property type="match status" value="1"/>
</dbReference>
<name>A0ABR8D5C2_9NOST</name>
<dbReference type="NCBIfam" id="TIGR03440">
    <property type="entry name" value="egtB_TIGR03440"/>
    <property type="match status" value="1"/>
</dbReference>
<evidence type="ECO:0000256" key="3">
    <source>
        <dbReference type="ARBA" id="ARBA00037882"/>
    </source>
</evidence>
<dbReference type="InterPro" id="IPR005532">
    <property type="entry name" value="SUMF_dom"/>
</dbReference>
<dbReference type="SUPFAM" id="SSF109854">
    <property type="entry name" value="DinB/YfiT-like putative metalloenzymes"/>
    <property type="match status" value="1"/>
</dbReference>
<dbReference type="InterPro" id="IPR024775">
    <property type="entry name" value="DinB-like"/>
</dbReference>
<evidence type="ECO:0000259" key="4">
    <source>
        <dbReference type="Pfam" id="PF03781"/>
    </source>
</evidence>